<dbReference type="Pfam" id="PF25043">
    <property type="entry name" value="DUF7788"/>
    <property type="match status" value="1"/>
</dbReference>
<reference evidence="4" key="1">
    <citation type="submission" date="2018-02" db="EMBL/GenBank/DDBJ databases">
        <authorList>
            <person name="Cohen D.B."/>
            <person name="Kent A.D."/>
        </authorList>
    </citation>
    <scope>NUCLEOTIDE SEQUENCE</scope>
</reference>
<feature type="region of interest" description="Disordered" evidence="1">
    <location>
        <begin position="1"/>
        <end position="32"/>
    </location>
</feature>
<dbReference type="InterPro" id="IPR011205">
    <property type="entry name" value="UCP015417_vWA"/>
</dbReference>
<evidence type="ECO:0000313" key="4">
    <source>
        <dbReference type="EMBL" id="SPD32974.1"/>
    </source>
</evidence>
<dbReference type="PANTHER" id="PTHR31373">
    <property type="entry name" value="OS06G0652100 PROTEIN"/>
    <property type="match status" value="1"/>
</dbReference>
<feature type="domain" description="DUF2828" evidence="2">
    <location>
        <begin position="146"/>
        <end position="361"/>
    </location>
</feature>
<sequence length="556" mass="64021">MSCPSLSLLGPPTLHRTASHTKPKTSLQQNPFQSDHKTFLPTLTQTPTLELFFKSSSHLEPDGLTHYLKEAWNHDPHTTLKLIFNLGLVNEDCFMDALLWLNDYHPKTLALNLQGFSQFGYLDLLPELLYLIMKNHEAEMIESEYNSQNKKRKKMKLSQLTWVETASHIYESNLDYRYLYNRVVDLFAKLLKSDIEYLKLGEIEKISMASRWCTHLDKLHDKWTPLFEGIARLIFPRDSDPEYKDIEEAQYVCRVQDRFRKEVLVPLRRALSRAKKWNPVRRKPAVSNTTKKLYLKTFDHNGSFSELYHKKYNVYLEFTTNWEKESRVLLPNQIVANLNNGSGSEVMECEKQRLVRHLEKNGSLRNCLAICDTSKMIGATEMGMCVSLGLLISELSDEPWKGKVITCSQNPKLCRIEGDNLQSMIEYMKGLECDGDIDCHKVFDLILEVAVAEKLSQDRMVKTIFVFSDMGFKQAGYKILPEIVFWNVRDSASRVVERKREGVAMVGGVSEGSLTALLEENVVSSLENLVKSVPKPEEFMESAISEEDYNDLVVFD</sequence>
<dbReference type="InterPro" id="IPR056690">
    <property type="entry name" value="DUF7788"/>
</dbReference>
<dbReference type="PANTHER" id="PTHR31373:SF17">
    <property type="entry name" value="OS06G0652100 PROTEIN"/>
    <property type="match status" value="1"/>
</dbReference>
<proteinExistence type="predicted"/>
<accession>A0A2N9J8R0</accession>
<dbReference type="Pfam" id="PF11443">
    <property type="entry name" value="DUF2828"/>
    <property type="match status" value="1"/>
</dbReference>
<evidence type="ECO:0000256" key="1">
    <source>
        <dbReference type="SAM" id="MobiDB-lite"/>
    </source>
</evidence>
<organism evidence="4">
    <name type="scientific">Fagus sylvatica</name>
    <name type="common">Beechnut</name>
    <dbReference type="NCBI Taxonomy" id="28930"/>
    <lineage>
        <taxon>Eukaryota</taxon>
        <taxon>Viridiplantae</taxon>
        <taxon>Streptophyta</taxon>
        <taxon>Embryophyta</taxon>
        <taxon>Tracheophyta</taxon>
        <taxon>Spermatophyta</taxon>
        <taxon>Magnoliopsida</taxon>
        <taxon>eudicotyledons</taxon>
        <taxon>Gunneridae</taxon>
        <taxon>Pentapetalae</taxon>
        <taxon>rosids</taxon>
        <taxon>fabids</taxon>
        <taxon>Fagales</taxon>
        <taxon>Fagaceae</taxon>
        <taxon>Fagus</taxon>
    </lineage>
</organism>
<dbReference type="AlphaFoldDB" id="A0A2N9J8R0"/>
<dbReference type="InterPro" id="IPR058580">
    <property type="entry name" value="DUF2828"/>
</dbReference>
<evidence type="ECO:0000259" key="2">
    <source>
        <dbReference type="Pfam" id="PF11443"/>
    </source>
</evidence>
<dbReference type="EMBL" id="OIVN01006429">
    <property type="protein sequence ID" value="SPD32974.1"/>
    <property type="molecule type" value="Genomic_DNA"/>
</dbReference>
<dbReference type="PIRSF" id="PIRSF015417">
    <property type="entry name" value="T31B5_30_vWA"/>
    <property type="match status" value="1"/>
</dbReference>
<protein>
    <submittedName>
        <fullName evidence="4">Uncharacterized protein</fullName>
    </submittedName>
</protein>
<evidence type="ECO:0000259" key="3">
    <source>
        <dbReference type="Pfam" id="PF25043"/>
    </source>
</evidence>
<feature type="domain" description="DUF7788" evidence="3">
    <location>
        <begin position="366"/>
        <end position="475"/>
    </location>
</feature>
<name>A0A2N9J8R0_FAGSY</name>
<gene>
    <name evidence="4" type="ORF">FSB_LOCUS60856</name>
</gene>